<sequence>MYNFYSNYYITFIILSILFFQYYALENNVENDDSTLLNFIQNDLSSKNFINYDTLVHSVSGNKYLRKRQADGREGQKKSVAKKMSKPKVLPKKPSTKKPGVKPQALRKTTSKTTRRTTTKRRLPTTTHKRPTRQPTRIPTKPAPKSTTKRPVVPPKKPATSPNTSKKTSPPATTTKTSITTKSSATSTSTFTSKPRPNLDLEPYADKKRNLIKEINDVRRDHKAPELVVDQDLSYEAQRLTTFATQQSQNVRYNGDDGLLIYYSNKENPIDPIDEWFAGYNSFNFDDPEKDSSDHSNLTQLLWAKSKKIGCGIDKYTDKDVLVVVCLISPKGNIPGHYRENVHKHV</sequence>
<feature type="region of interest" description="Disordered" evidence="1">
    <location>
        <begin position="67"/>
        <end position="202"/>
    </location>
</feature>
<keyword evidence="2" id="KW-0812">Transmembrane</keyword>
<dbReference type="InterPro" id="IPR014044">
    <property type="entry name" value="CAP_dom"/>
</dbReference>
<dbReference type="InterPro" id="IPR001283">
    <property type="entry name" value="CRISP-related"/>
</dbReference>
<dbReference type="Gene3D" id="3.40.33.10">
    <property type="entry name" value="CAP"/>
    <property type="match status" value="1"/>
</dbReference>
<feature type="compositionally biased region" description="Basic and acidic residues" evidence="1">
    <location>
        <begin position="68"/>
        <end position="77"/>
    </location>
</feature>
<name>A0A0N5BXZ9_STREA</name>
<evidence type="ECO:0000259" key="3">
    <source>
        <dbReference type="SMART" id="SM00198"/>
    </source>
</evidence>
<evidence type="ECO:0000313" key="4">
    <source>
        <dbReference type="Proteomes" id="UP000046392"/>
    </source>
</evidence>
<dbReference type="Pfam" id="PF00188">
    <property type="entry name" value="CAP"/>
    <property type="match status" value="1"/>
</dbReference>
<feature type="transmembrane region" description="Helical" evidence="2">
    <location>
        <begin position="7"/>
        <end position="25"/>
    </location>
</feature>
<dbReference type="Proteomes" id="UP000046392">
    <property type="component" value="Unplaced"/>
</dbReference>
<proteinExistence type="predicted"/>
<evidence type="ECO:0000256" key="1">
    <source>
        <dbReference type="SAM" id="MobiDB-lite"/>
    </source>
</evidence>
<organism evidence="4 5">
    <name type="scientific">Strongyloides papillosus</name>
    <name type="common">Intestinal threadworm</name>
    <dbReference type="NCBI Taxonomy" id="174720"/>
    <lineage>
        <taxon>Eukaryota</taxon>
        <taxon>Metazoa</taxon>
        <taxon>Ecdysozoa</taxon>
        <taxon>Nematoda</taxon>
        <taxon>Chromadorea</taxon>
        <taxon>Rhabditida</taxon>
        <taxon>Tylenchina</taxon>
        <taxon>Panagrolaimomorpha</taxon>
        <taxon>Strongyloidoidea</taxon>
        <taxon>Strongyloididae</taxon>
        <taxon>Strongyloides</taxon>
    </lineage>
</organism>
<keyword evidence="4" id="KW-1185">Reference proteome</keyword>
<dbReference type="SUPFAM" id="SSF55797">
    <property type="entry name" value="PR-1-like"/>
    <property type="match status" value="1"/>
</dbReference>
<dbReference type="PANTHER" id="PTHR10334">
    <property type="entry name" value="CYSTEINE-RICH SECRETORY PROTEIN-RELATED"/>
    <property type="match status" value="1"/>
</dbReference>
<dbReference type="InterPro" id="IPR035940">
    <property type="entry name" value="CAP_sf"/>
</dbReference>
<feature type="compositionally biased region" description="Basic residues" evidence="1">
    <location>
        <begin position="79"/>
        <end position="100"/>
    </location>
</feature>
<reference evidence="5" key="1">
    <citation type="submission" date="2017-02" db="UniProtKB">
        <authorList>
            <consortium name="WormBaseParasite"/>
        </authorList>
    </citation>
    <scope>IDENTIFICATION</scope>
</reference>
<accession>A0A0N5BXZ9</accession>
<protein>
    <submittedName>
        <fullName evidence="5">SCP domain-containing protein</fullName>
    </submittedName>
</protein>
<feature type="domain" description="SCP" evidence="3">
    <location>
        <begin position="206"/>
        <end position="336"/>
    </location>
</feature>
<dbReference type="SMART" id="SM00198">
    <property type="entry name" value="SCP"/>
    <property type="match status" value="1"/>
</dbReference>
<evidence type="ECO:0000256" key="2">
    <source>
        <dbReference type="SAM" id="Phobius"/>
    </source>
</evidence>
<feature type="compositionally biased region" description="Basic residues" evidence="1">
    <location>
        <begin position="109"/>
        <end position="132"/>
    </location>
</feature>
<keyword evidence="2" id="KW-1133">Transmembrane helix</keyword>
<feature type="compositionally biased region" description="Low complexity" evidence="1">
    <location>
        <begin position="158"/>
        <end position="195"/>
    </location>
</feature>
<keyword evidence="2" id="KW-0472">Membrane</keyword>
<dbReference type="AlphaFoldDB" id="A0A0N5BXZ9"/>
<evidence type="ECO:0000313" key="5">
    <source>
        <dbReference type="WBParaSite" id="SPAL_0001066200.1"/>
    </source>
</evidence>
<dbReference type="WBParaSite" id="SPAL_0001066200.1">
    <property type="protein sequence ID" value="SPAL_0001066200.1"/>
    <property type="gene ID" value="SPAL_0001066200"/>
</dbReference>